<name>A0ABM3M708_BICAN</name>
<dbReference type="SUPFAM" id="SSF53098">
    <property type="entry name" value="Ribonuclease H-like"/>
    <property type="match status" value="1"/>
</dbReference>
<sequence length="1314" mass="152730">MENTSEVCVSAFFDSVENEMCEISENYEKLNEDCVSIFFNSSNDSELTEIMENCLLDSTYDKELYELCENFENTTIPMEQAIQTGGALKRSSDSETSIASKRVKYADATSSSSVENSTISHEQIEGNKIRCDLCQIYINKRYFSSHLKSNLHKNNHLKSHPSLSNVSIIDSAFGQRIMSYKIDSKTNNPLELPFKTSESFINSIKNDILLLIQESITEHTVVKVNFILHAEFVQQTKEITNSFDFQSSNYILFLGDDLNIFVSSLCDTFKAKISSFERKDSGWSLTNIKCLHMNVNKFNPLRGTSYIDLPQDIKAKKAIINVKNVDHMCFKWALLSALYPPPNNKTDRVSSYSMHSDKLKFHGVSFPVKLTDIYKVENQNNISINVFGLEFNKKEKSHSIIGPLYFTKSYKKSHVNLLLISNKTNSHYCYIKNMSRLLSKQISNQEHAIYICDGCLIHFPTQERLDNHRKNDCSCVVTNIPNGDPTKKNWFGQPSSNSIIKFDKFNKKLNIPFVVYADFEAFLKPINSCSNDPTKPFTENIQKHEVYSFGYYIKCSYDDSLSKYETYCGPDCTKVFMQRLYEDIKIICRKNSFQKCPNPLTSQDENKIVNSSKCHICERSLNNEDILDFDWHTGNFRGVAHETCVAKYRAPRHIPVFLHNLSNYDAHFIVHALNFAEGEVELLPQNKERYISFSKKLNVNNGQVSLRFIDSFKFLPCSLEQLAKNLNIHQFESLKSNFPHNEDFIRLRKKGVYPYEYMTSFDSLKLTSLPSQPQFYSSLTNSNISDDDYNHAKDVWDHFQCQNMLEYSNLYLKTDVLLLTDVFENFRKLCLKTYDLDPAHYYTAPGLSWDAMLKYTEIELELLTDYDQIAFIESGIRGGISQCSNRHAKANNKFMEDYDKDKPDSYLTYLDANNLYGWAMSQYLPTGGFEWVSTETNFNVSDTSELGFILEVDLEYPNILHDLHSDLPLCAENVLIGNSNEIKLVPNLNNKIKYKILYRNLKQCISLGVKLTKIHRILKFNQSPWLQRYIDLNTNLRTLAKSDFEKDFFKLMNNSVFGKTMENIEKRVNVKMLTHWENRGKALGAQDFISKPEFHSLSVFNENLVAIQLKRTKLMYDKPIYLGFCILDISKTLMYEFHYNYMLKKFKNNVKLLYSDTDSFIYQIFTKNFYEDIKSDLINYFDTSDYPHDNVYGYPKINKKKLGLFKDENNGKILREFVGLRSKMYALDVDHKTFAKAKGVNKSVTKNMTMENYRSCLFENKIQYCTMLRFRSIKHIIFTQNINKTCLSYNDTKRHILENNIDTLAWGHYKIKKD</sequence>
<dbReference type="SUPFAM" id="SSF56672">
    <property type="entry name" value="DNA/RNA polymerases"/>
    <property type="match status" value="1"/>
</dbReference>
<protein>
    <submittedName>
        <fullName evidence="2">Uncharacterized protein LOC128199737</fullName>
    </submittedName>
</protein>
<keyword evidence="1" id="KW-1185">Reference proteome</keyword>
<reference evidence="2" key="1">
    <citation type="submission" date="2025-08" db="UniProtKB">
        <authorList>
            <consortium name="RefSeq"/>
        </authorList>
    </citation>
    <scope>IDENTIFICATION</scope>
</reference>
<gene>
    <name evidence="2" type="primary">LOC128199737</name>
</gene>
<organism evidence="1 2">
    <name type="scientific">Bicyclus anynana</name>
    <name type="common">Squinting bush brown butterfly</name>
    <dbReference type="NCBI Taxonomy" id="110368"/>
    <lineage>
        <taxon>Eukaryota</taxon>
        <taxon>Metazoa</taxon>
        <taxon>Ecdysozoa</taxon>
        <taxon>Arthropoda</taxon>
        <taxon>Hexapoda</taxon>
        <taxon>Insecta</taxon>
        <taxon>Pterygota</taxon>
        <taxon>Neoptera</taxon>
        <taxon>Endopterygota</taxon>
        <taxon>Lepidoptera</taxon>
        <taxon>Glossata</taxon>
        <taxon>Ditrysia</taxon>
        <taxon>Papilionoidea</taxon>
        <taxon>Nymphalidae</taxon>
        <taxon>Satyrinae</taxon>
        <taxon>Satyrini</taxon>
        <taxon>Mycalesina</taxon>
        <taxon>Bicyclus</taxon>
    </lineage>
</organism>
<dbReference type="PANTHER" id="PTHR31511">
    <property type="entry name" value="PROTEIN CBG23764"/>
    <property type="match status" value="1"/>
</dbReference>
<dbReference type="PANTHER" id="PTHR31511:SF12">
    <property type="entry name" value="RHO TERMINATION FACTOR N-TERMINAL DOMAIN-CONTAINING PROTEIN"/>
    <property type="match status" value="1"/>
</dbReference>
<dbReference type="InterPro" id="IPR043502">
    <property type="entry name" value="DNA/RNA_pol_sf"/>
</dbReference>
<accession>A0ABM3M708</accession>
<evidence type="ECO:0000313" key="1">
    <source>
        <dbReference type="Proteomes" id="UP001652582"/>
    </source>
</evidence>
<proteinExistence type="predicted"/>
<dbReference type="Proteomes" id="UP001652582">
    <property type="component" value="Chromosome Z"/>
</dbReference>
<dbReference type="RefSeq" id="XP_052746715.1">
    <property type="nucleotide sequence ID" value="XM_052890755.1"/>
</dbReference>
<dbReference type="Gene3D" id="3.90.1600.10">
    <property type="entry name" value="Palm domain of DNA polymerase"/>
    <property type="match status" value="1"/>
</dbReference>
<dbReference type="GeneID" id="128199737"/>
<dbReference type="InterPro" id="IPR012337">
    <property type="entry name" value="RNaseH-like_sf"/>
</dbReference>
<dbReference type="InterPro" id="IPR023211">
    <property type="entry name" value="DNA_pol_palm_dom_sf"/>
</dbReference>
<evidence type="ECO:0000313" key="2">
    <source>
        <dbReference type="RefSeq" id="XP_052746715.1"/>
    </source>
</evidence>